<dbReference type="PRINTS" id="PR01179">
    <property type="entry name" value="ODADCRBXLASE"/>
</dbReference>
<protein>
    <submittedName>
        <fullName evidence="6">Type III PLP-dependent enzyme</fullName>
    </submittedName>
</protein>
<feature type="domain" description="Orn/DAP/Arg decarboxylase 2 N-terminal" evidence="5">
    <location>
        <begin position="27"/>
        <end position="274"/>
    </location>
</feature>
<comment type="similarity">
    <text evidence="3">Belongs to the Orn/Lys/Arg decarboxylase class-II family.</text>
</comment>
<dbReference type="InterPro" id="IPR009006">
    <property type="entry name" value="Ala_racemase/Decarboxylase_C"/>
</dbReference>
<dbReference type="RefSeq" id="WP_267538238.1">
    <property type="nucleotide sequence ID" value="NZ_JAPNKA010000001.1"/>
</dbReference>
<keyword evidence="2" id="KW-0663">Pyridoxal phosphate</keyword>
<dbReference type="InterPro" id="IPR022657">
    <property type="entry name" value="De-COase2_CS"/>
</dbReference>
<feature type="domain" description="Orn/DAP/Arg decarboxylase 2 C-terminal" evidence="4">
    <location>
        <begin position="22"/>
        <end position="372"/>
    </location>
</feature>
<name>A0ABT4ACX0_9BACT</name>
<dbReference type="Pfam" id="PF02784">
    <property type="entry name" value="Orn_Arg_deC_N"/>
    <property type="match status" value="1"/>
</dbReference>
<evidence type="ECO:0000256" key="3">
    <source>
        <dbReference type="RuleBase" id="RU003737"/>
    </source>
</evidence>
<evidence type="ECO:0000259" key="4">
    <source>
        <dbReference type="Pfam" id="PF00278"/>
    </source>
</evidence>
<dbReference type="Gene3D" id="3.20.20.10">
    <property type="entry name" value="Alanine racemase"/>
    <property type="match status" value="1"/>
</dbReference>
<dbReference type="CDD" id="cd06843">
    <property type="entry name" value="PLPDE_III_PvsE_like"/>
    <property type="match status" value="1"/>
</dbReference>
<dbReference type="PANTHER" id="PTHR43727">
    <property type="entry name" value="DIAMINOPIMELATE DECARBOXYLASE"/>
    <property type="match status" value="1"/>
</dbReference>
<gene>
    <name evidence="6" type="ORF">OV287_34200</name>
</gene>
<comment type="cofactor">
    <cofactor evidence="1">
        <name>pyridoxal 5'-phosphate</name>
        <dbReference type="ChEBI" id="CHEBI:597326"/>
    </cofactor>
</comment>
<accession>A0ABT4ACX0</accession>
<proteinExistence type="inferred from homology"/>
<dbReference type="Proteomes" id="UP001207654">
    <property type="component" value="Unassembled WGS sequence"/>
</dbReference>
<evidence type="ECO:0000313" key="7">
    <source>
        <dbReference type="Proteomes" id="UP001207654"/>
    </source>
</evidence>
<keyword evidence="7" id="KW-1185">Reference proteome</keyword>
<dbReference type="EMBL" id="JAPNKA010000001">
    <property type="protein sequence ID" value="MCY1079523.1"/>
    <property type="molecule type" value="Genomic_DNA"/>
</dbReference>
<dbReference type="PROSITE" id="PS00879">
    <property type="entry name" value="ODR_DC_2_2"/>
    <property type="match status" value="1"/>
</dbReference>
<evidence type="ECO:0000256" key="2">
    <source>
        <dbReference type="ARBA" id="ARBA00022898"/>
    </source>
</evidence>
<dbReference type="SUPFAM" id="SSF51419">
    <property type="entry name" value="PLP-binding barrel"/>
    <property type="match status" value="1"/>
</dbReference>
<evidence type="ECO:0000259" key="5">
    <source>
        <dbReference type="Pfam" id="PF02784"/>
    </source>
</evidence>
<evidence type="ECO:0000313" key="6">
    <source>
        <dbReference type="EMBL" id="MCY1079523.1"/>
    </source>
</evidence>
<evidence type="ECO:0000256" key="1">
    <source>
        <dbReference type="ARBA" id="ARBA00001933"/>
    </source>
</evidence>
<sequence length="399" mass="44183">MTELSEVVQSLKAERSHPLCAYIYDLGHLKRHASRCIETLPATCRLFYAVKANSEEPILRALAPIVHGFEVASLGEVEKVRSVAPDAPILFGGPGKTDAEIEGALQHRVSLLHVESAHELRRVDYLAGRAGRVADILLRVNLRGPLPSATLYMAGKPTQFGIDEEDIPAVIGLAKRCQHVRLRGFHFHSISNDLDATGHAHLVAHYLRLTRTWAARFSLDIAYVNAGGGLGVNYRQLDKQFDWEAFTTELNQLLPDECPPGATILFECGRYMTAACGAYAVEVLDIKRNHGKDYVIVRGGTHHFRLPSSWQHSHPFTLVPLEGWTAPIERPELRDGTITVVGQLCTPKDVLAYDVAVERVRVGDVILFQYAGAYGWSISHHDFLSHPHPEQIFLEGGAC</sequence>
<dbReference type="PANTHER" id="PTHR43727:SF2">
    <property type="entry name" value="GROUP IV DECARBOXYLASE"/>
    <property type="match status" value="1"/>
</dbReference>
<dbReference type="InterPro" id="IPR022644">
    <property type="entry name" value="De-COase2_N"/>
</dbReference>
<dbReference type="InterPro" id="IPR000183">
    <property type="entry name" value="Orn/DAP/Arg_de-COase"/>
</dbReference>
<organism evidence="6 7">
    <name type="scientific">Archangium lansingense</name>
    <dbReference type="NCBI Taxonomy" id="2995310"/>
    <lineage>
        <taxon>Bacteria</taxon>
        <taxon>Pseudomonadati</taxon>
        <taxon>Myxococcota</taxon>
        <taxon>Myxococcia</taxon>
        <taxon>Myxococcales</taxon>
        <taxon>Cystobacterineae</taxon>
        <taxon>Archangiaceae</taxon>
        <taxon>Archangium</taxon>
    </lineage>
</organism>
<dbReference type="SUPFAM" id="SSF50621">
    <property type="entry name" value="Alanine racemase C-terminal domain-like"/>
    <property type="match status" value="1"/>
</dbReference>
<dbReference type="Gene3D" id="2.40.37.10">
    <property type="entry name" value="Lyase, Ornithine Decarboxylase, Chain A, domain 1"/>
    <property type="match status" value="1"/>
</dbReference>
<reference evidence="6 7" key="1">
    <citation type="submission" date="2022-11" db="EMBL/GenBank/DDBJ databases">
        <title>Minimal conservation of predation-associated metabolite biosynthetic gene clusters underscores biosynthetic potential of Myxococcota including descriptions for ten novel species: Archangium lansinium sp. nov., Myxococcus landrumus sp. nov., Nannocystis bai.</title>
        <authorList>
            <person name="Ahearne A."/>
            <person name="Stevens C."/>
            <person name="Phillips K."/>
        </authorList>
    </citation>
    <scope>NUCLEOTIDE SEQUENCE [LARGE SCALE GENOMIC DNA]</scope>
    <source>
        <strain evidence="6 7">MIWBW</strain>
    </source>
</reference>
<dbReference type="InterPro" id="IPR022643">
    <property type="entry name" value="De-COase2_C"/>
</dbReference>
<comment type="caution">
    <text evidence="6">The sequence shown here is derived from an EMBL/GenBank/DDBJ whole genome shotgun (WGS) entry which is preliminary data.</text>
</comment>
<dbReference type="Pfam" id="PF00278">
    <property type="entry name" value="Orn_DAP_Arg_deC"/>
    <property type="match status" value="1"/>
</dbReference>
<dbReference type="InterPro" id="IPR029066">
    <property type="entry name" value="PLP-binding_barrel"/>
</dbReference>